<dbReference type="InterPro" id="IPR037919">
    <property type="entry name" value="OGT"/>
</dbReference>
<feature type="repeat" description="TPR" evidence="14">
    <location>
        <begin position="415"/>
        <end position="448"/>
    </location>
</feature>
<evidence type="ECO:0000256" key="4">
    <source>
        <dbReference type="ARBA" id="ARBA00005386"/>
    </source>
</evidence>
<dbReference type="Gene3D" id="3.40.50.2000">
    <property type="entry name" value="Glycogen Phosphorylase B"/>
    <property type="match status" value="1"/>
</dbReference>
<dbReference type="Pfam" id="PF00515">
    <property type="entry name" value="TPR_1"/>
    <property type="match status" value="2"/>
</dbReference>
<dbReference type="InterPro" id="IPR029489">
    <property type="entry name" value="OGT/SEC/SPY_C"/>
</dbReference>
<dbReference type="Pfam" id="PF13844">
    <property type="entry name" value="Glyco_transf_41"/>
    <property type="match status" value="1"/>
</dbReference>
<keyword evidence="13" id="KW-0539">Nucleus</keyword>
<feature type="repeat" description="TPR" evidence="14">
    <location>
        <begin position="381"/>
        <end position="414"/>
    </location>
</feature>
<dbReference type="InterPro" id="IPR019734">
    <property type="entry name" value="TPR_rpt"/>
</dbReference>
<dbReference type="Pfam" id="PF13414">
    <property type="entry name" value="TPR_11"/>
    <property type="match status" value="4"/>
</dbReference>
<dbReference type="Pfam" id="PF13181">
    <property type="entry name" value="TPR_8"/>
    <property type="match status" value="2"/>
</dbReference>
<dbReference type="Gene3D" id="3.40.50.11380">
    <property type="match status" value="1"/>
</dbReference>
<evidence type="ECO:0000256" key="1">
    <source>
        <dbReference type="ARBA" id="ARBA00004123"/>
    </source>
</evidence>
<evidence type="ECO:0000256" key="7">
    <source>
        <dbReference type="ARBA" id="ARBA00022490"/>
    </source>
</evidence>
<dbReference type="FunFam" id="1.25.40.10:FF:000013">
    <property type="entry name" value="UDP-N-acetylglucosamine--peptide N-acetylglucosaminyltransferase 110 kDa subunit"/>
    <property type="match status" value="1"/>
</dbReference>
<evidence type="ECO:0000256" key="9">
    <source>
        <dbReference type="ARBA" id="ARBA00022679"/>
    </source>
</evidence>
<name>A0A1X7UR89_AMPQE</name>
<dbReference type="EC" id="2.4.1.255" evidence="5"/>
<evidence type="ECO:0000256" key="11">
    <source>
        <dbReference type="ARBA" id="ARBA00022803"/>
    </source>
</evidence>
<feature type="repeat" description="TPR" evidence="14">
    <location>
        <begin position="109"/>
        <end position="142"/>
    </location>
</feature>
<feature type="repeat" description="TPR" evidence="14">
    <location>
        <begin position="211"/>
        <end position="244"/>
    </location>
</feature>
<dbReference type="PROSITE" id="PS50293">
    <property type="entry name" value="TPR_REGION"/>
    <property type="match status" value="7"/>
</dbReference>
<evidence type="ECO:0000256" key="6">
    <source>
        <dbReference type="ARBA" id="ARBA00019143"/>
    </source>
</evidence>
<evidence type="ECO:0000313" key="17">
    <source>
        <dbReference type="Proteomes" id="UP000007879"/>
    </source>
</evidence>
<organism evidence="16">
    <name type="scientific">Amphimedon queenslandica</name>
    <name type="common">Sponge</name>
    <dbReference type="NCBI Taxonomy" id="400682"/>
    <lineage>
        <taxon>Eukaryota</taxon>
        <taxon>Metazoa</taxon>
        <taxon>Porifera</taxon>
        <taxon>Demospongiae</taxon>
        <taxon>Heteroscleromorpha</taxon>
        <taxon>Haplosclerida</taxon>
        <taxon>Niphatidae</taxon>
        <taxon>Amphimedon</taxon>
    </lineage>
</organism>
<dbReference type="SUPFAM" id="SSF48452">
    <property type="entry name" value="TPR-like"/>
    <property type="match status" value="2"/>
</dbReference>
<keyword evidence="17" id="KW-1185">Reference proteome</keyword>
<dbReference type="UniPathway" id="UPA00378"/>
<dbReference type="PANTHER" id="PTHR44366:SF1">
    <property type="entry name" value="UDP-N-ACETYLGLUCOSAMINE--PEPTIDE N-ACETYLGLUCOSAMINYLTRANSFERASE 110 KDA SUBUNIT"/>
    <property type="match status" value="1"/>
</dbReference>
<dbReference type="STRING" id="400682.A0A1X7UR89"/>
<feature type="repeat" description="TPR" evidence="14">
    <location>
        <begin position="143"/>
        <end position="176"/>
    </location>
</feature>
<dbReference type="EnsemblMetazoa" id="XM_003386886.3">
    <property type="protein sequence ID" value="XP_003386934.3"/>
    <property type="gene ID" value="LOC100633595"/>
</dbReference>
<feature type="repeat" description="TPR" evidence="14">
    <location>
        <begin position="347"/>
        <end position="380"/>
    </location>
</feature>
<keyword evidence="11 14" id="KW-0802">TPR repeat</keyword>
<reference evidence="17" key="1">
    <citation type="journal article" date="2010" name="Nature">
        <title>The Amphimedon queenslandica genome and the evolution of animal complexity.</title>
        <authorList>
            <person name="Srivastava M."/>
            <person name="Simakov O."/>
            <person name="Chapman J."/>
            <person name="Fahey B."/>
            <person name="Gauthier M.E."/>
            <person name="Mitros T."/>
            <person name="Richards G.S."/>
            <person name="Conaco C."/>
            <person name="Dacre M."/>
            <person name="Hellsten U."/>
            <person name="Larroux C."/>
            <person name="Putnam N.H."/>
            <person name="Stanke M."/>
            <person name="Adamska M."/>
            <person name="Darling A."/>
            <person name="Degnan S.M."/>
            <person name="Oakley T.H."/>
            <person name="Plachetzki D.C."/>
            <person name="Zhai Y."/>
            <person name="Adamski M."/>
            <person name="Calcino A."/>
            <person name="Cummins S.F."/>
            <person name="Goodstein D.M."/>
            <person name="Harris C."/>
            <person name="Jackson D.J."/>
            <person name="Leys S.P."/>
            <person name="Shu S."/>
            <person name="Woodcroft B.J."/>
            <person name="Vervoort M."/>
            <person name="Kosik K.S."/>
            <person name="Manning G."/>
            <person name="Degnan B.M."/>
            <person name="Rokhsar D.S."/>
        </authorList>
    </citation>
    <scope>NUCLEOTIDE SEQUENCE [LARGE SCALE GENOMIC DNA]</scope>
</reference>
<dbReference type="SMART" id="SM00671">
    <property type="entry name" value="SEL1"/>
    <property type="match status" value="6"/>
</dbReference>
<dbReference type="Proteomes" id="UP000007879">
    <property type="component" value="Unassembled WGS sequence"/>
</dbReference>
<dbReference type="InParanoid" id="A0A1X7UR89"/>
<dbReference type="KEGG" id="aqu:100633595"/>
<proteinExistence type="inferred from homology"/>
<dbReference type="Gene3D" id="3.30.720.150">
    <property type="match status" value="1"/>
</dbReference>
<dbReference type="GO" id="GO:0097363">
    <property type="term" value="F:protein O-acetylglucosaminyltransferase activity"/>
    <property type="evidence" value="ECO:0007669"/>
    <property type="project" value="UniProtKB-EC"/>
</dbReference>
<evidence type="ECO:0000313" key="16">
    <source>
        <dbReference type="EnsemblMetazoa" id="Aqu2.1.30505_001"/>
    </source>
</evidence>
<reference evidence="16" key="2">
    <citation type="submission" date="2017-05" db="UniProtKB">
        <authorList>
            <consortium name="EnsemblMetazoa"/>
        </authorList>
    </citation>
    <scope>IDENTIFICATION</scope>
</reference>
<dbReference type="SMART" id="SM00028">
    <property type="entry name" value="TPR"/>
    <property type="match status" value="11"/>
</dbReference>
<dbReference type="InterPro" id="IPR011990">
    <property type="entry name" value="TPR-like_helical_dom_sf"/>
</dbReference>
<feature type="repeat" description="TPR" evidence="14">
    <location>
        <begin position="177"/>
        <end position="210"/>
    </location>
</feature>
<dbReference type="eggNOG" id="KOG4626">
    <property type="taxonomic scope" value="Eukaryota"/>
</dbReference>
<dbReference type="OMA" id="MNESEHF"/>
<keyword evidence="7" id="KW-0963">Cytoplasm</keyword>
<feature type="repeat" description="TPR" evidence="14">
    <location>
        <begin position="449"/>
        <end position="482"/>
    </location>
</feature>
<evidence type="ECO:0000259" key="15">
    <source>
        <dbReference type="Pfam" id="PF13844"/>
    </source>
</evidence>
<dbReference type="GO" id="GO:0009740">
    <property type="term" value="P:gibberellic acid mediated signaling pathway"/>
    <property type="evidence" value="ECO:0007669"/>
    <property type="project" value="UniProtKB-KW"/>
</dbReference>
<dbReference type="FunFam" id="3.40.50.2000:FF:000012">
    <property type="entry name" value="UDP-N-acetylglucosamine--peptide N-acetylglucosaminyltransferase 110 kDa subunit"/>
    <property type="match status" value="1"/>
</dbReference>
<dbReference type="EnsemblMetazoa" id="Aqu2.1.30505_001">
    <property type="protein sequence ID" value="Aqu2.1.30505_001"/>
    <property type="gene ID" value="Aqu2.1.30505"/>
</dbReference>
<evidence type="ECO:0000256" key="3">
    <source>
        <dbReference type="ARBA" id="ARBA00004922"/>
    </source>
</evidence>
<dbReference type="AlphaFoldDB" id="A0A1X7UR89"/>
<feature type="repeat" description="TPR" evidence="14">
    <location>
        <begin position="313"/>
        <end position="346"/>
    </location>
</feature>
<accession>A0A1X7UR89</accession>
<dbReference type="FunFam" id="1.25.40.10:FF:000019">
    <property type="entry name" value="UDP-N-acetylglucosamine--peptide N-acetylglucosaminyltransferase 110 kDa subunit"/>
    <property type="match status" value="1"/>
</dbReference>
<dbReference type="GO" id="GO:0005634">
    <property type="term" value="C:nucleus"/>
    <property type="evidence" value="ECO:0007669"/>
    <property type="project" value="UniProtKB-SubCell"/>
</dbReference>
<keyword evidence="12" id="KW-0939">Gibberellin signaling pathway</keyword>
<evidence type="ECO:0000256" key="8">
    <source>
        <dbReference type="ARBA" id="ARBA00022676"/>
    </source>
</evidence>
<evidence type="ECO:0000256" key="2">
    <source>
        <dbReference type="ARBA" id="ARBA00004496"/>
    </source>
</evidence>
<evidence type="ECO:0000256" key="12">
    <source>
        <dbReference type="ARBA" id="ARBA00022941"/>
    </source>
</evidence>
<gene>
    <name evidence="16" type="primary">100633595</name>
</gene>
<feature type="repeat" description="TPR" evidence="14">
    <location>
        <begin position="245"/>
        <end position="278"/>
    </location>
</feature>
<evidence type="ECO:0000256" key="5">
    <source>
        <dbReference type="ARBA" id="ARBA00011970"/>
    </source>
</evidence>
<evidence type="ECO:0000256" key="14">
    <source>
        <dbReference type="PROSITE-ProRule" id="PRU00339"/>
    </source>
</evidence>
<dbReference type="GO" id="GO:0006493">
    <property type="term" value="P:protein O-linked glycosylation"/>
    <property type="evidence" value="ECO:0007669"/>
    <property type="project" value="InterPro"/>
</dbReference>
<dbReference type="PROSITE" id="PS50005">
    <property type="entry name" value="TPR"/>
    <property type="match status" value="11"/>
</dbReference>
<feature type="repeat" description="TPR" evidence="14">
    <location>
        <begin position="279"/>
        <end position="312"/>
    </location>
</feature>
<evidence type="ECO:0000256" key="13">
    <source>
        <dbReference type="ARBA" id="ARBA00023242"/>
    </source>
</evidence>
<comment type="similarity">
    <text evidence="4">Belongs to the glycosyltransferase 41 family. O-GlcNAc transferase subfamily.</text>
</comment>
<comment type="subcellular location">
    <subcellularLocation>
        <location evidence="2">Cytoplasm</location>
    </subcellularLocation>
    <subcellularLocation>
        <location evidence="1">Nucleus</location>
    </subcellularLocation>
</comment>
<dbReference type="Gene3D" id="1.25.40.10">
    <property type="entry name" value="Tetratricopeptide repeat domain"/>
    <property type="match status" value="2"/>
</dbReference>
<dbReference type="InterPro" id="IPR006597">
    <property type="entry name" value="Sel1-like"/>
</dbReference>
<feature type="domain" description="O-GlcNAc transferase C-terminal" evidence="15">
    <location>
        <begin position="496"/>
        <end position="1050"/>
    </location>
</feature>
<comment type="pathway">
    <text evidence="3">Protein modification; protein glycosylation.</text>
</comment>
<dbReference type="GO" id="GO:0005737">
    <property type="term" value="C:cytoplasm"/>
    <property type="evidence" value="ECO:0007669"/>
    <property type="project" value="UniProtKB-SubCell"/>
</dbReference>
<keyword evidence="10" id="KW-0677">Repeat</keyword>
<keyword evidence="8" id="KW-0328">Glycosyltransferase</keyword>
<sequence>MSLLRPIIYSSGSSPHTPLTPDTVSKMYDLAHYPQLDKIESVMLAEMAHREYQRGNYDLSERLCMELWRREPDNTGCLLLLSSIHFQCRRLEKSAHFSTLAIKKNLTLAEAYSNLGNVFKEKGQLDQALQHYRHAVHLKPDFVDGYINLAAALVANGDLLDAVEAYNTALHINPDLYGVRSDLGNLYKALGRLEDAKSCYMKAIETHPTFAVAWSNLGCVYNSQGEIWLAIHHFEKAVQLDPAFQDAYINLGNVLKEARIFDRAVAAYLRALSLSPNHAIVHGNLACVYYEQGLIELAIDTYKRAIELQPHFPDAYCNLANALKEQGKVAEAEECYNIALKMNSSHADSLNNLANIKREQGHIDEAIKLYKRALEIMPEFAAAHSNLASILQMQGKLQDALLHYKEAIRIHPNFADAYSNMGNTLKEMQDFQGALQCYSRAIQINPAFADAHSNLASIHKDSGNIPEAITSYRMALKLKPDFPDAFCNLAHCLQIVCDWSDYESRMKRIVQIVGEQLAKNRLPSVHPHHSMLYPLSHGQRKGIAARHATLCLEKVSTLHKAPYQYPKDRSASGGRLRIGYISSDFCNHPTSHLMQSVPGFHNRAKVEVFCYSLSPDDNTSFRRKIAQESEHFIDLSKVPDNGAAANRINSDGIHVLVNMNGYTKGARNEIFALKPAPVQIMWLGYPGTSGASYMDYIITDRVTSPMNLADQYSEKLAYMPRTFFVGDHRYMFPHLLFKGQGTTDPAPLQAIDSQSGVTSINSVIQRPVHSITGGNRQASSTQALQQQKLALQQQKSLLIQQHQSCLHNLQQQPHNHLYLQQCQQSQQALQKIQASLNQLSQQTAIASTPQPEHPLAMPTDLPLTTRAQYGLPEGAVVYCNFNQLYKIDPATLESWANILKRVPNSIMWLLRFPAVGEPNVVATTQKLGIQPSRIIFSPVAPKEEHVRRGRLADMCLDTPLCNGHTTGMDVLWAGTPVLTLPLETLASRVAASQLISLGFPELVASSRQEYEDIAVTYGNNPAKLKALKTRVQDARLTSSLFDTKKYTQDLEGIFFRAWERHEQGLPPDHLE</sequence>
<dbReference type="FunFam" id="3.40.50.11380:FF:000001">
    <property type="entry name" value="UDP-N-acetylglucosamine--peptide N-acetylglucosaminyltransferase 110 kDa subunit"/>
    <property type="match status" value="1"/>
</dbReference>
<dbReference type="PANTHER" id="PTHR44366">
    <property type="entry name" value="UDP-N-ACETYLGLUCOSAMINE--PEPTIDE N-ACETYLGLUCOSAMINYLTRANSFERASE 110 KDA SUBUNIT"/>
    <property type="match status" value="1"/>
</dbReference>
<protein>
    <recommendedName>
        <fullName evidence="6">Probable UDP-N-acetylglucosamine--peptide N-acetylglucosaminyltransferase SPINDLY</fullName>
        <ecNumber evidence="5">2.4.1.255</ecNumber>
    </recommendedName>
</protein>
<dbReference type="OrthoDB" id="9991317at2759"/>
<keyword evidence="9" id="KW-0808">Transferase</keyword>
<evidence type="ECO:0000256" key="10">
    <source>
        <dbReference type="ARBA" id="ARBA00022737"/>
    </source>
</evidence>